<protein>
    <submittedName>
        <fullName evidence="1">Uncharacterized protein</fullName>
    </submittedName>
</protein>
<evidence type="ECO:0000313" key="2">
    <source>
        <dbReference type="Proteomes" id="UP000002063"/>
    </source>
</evidence>
<sequence>MNRKENFIYEILKNEESILIYAYVKNRITLKNSKQSLVDIGI</sequence>
<dbReference type="KEGG" id="mvu:Metvu_1365"/>
<dbReference type="Proteomes" id="UP000002063">
    <property type="component" value="Chromosome"/>
</dbReference>
<dbReference type="EMBL" id="CP001787">
    <property type="protein sequence ID" value="ACX73218.1"/>
    <property type="molecule type" value="Genomic_DNA"/>
</dbReference>
<accession>C9RI16</accession>
<evidence type="ECO:0000313" key="1">
    <source>
        <dbReference type="EMBL" id="ACX73218.1"/>
    </source>
</evidence>
<keyword evidence="2" id="KW-1185">Reference proteome</keyword>
<organism evidence="1 2">
    <name type="scientific">Methanocaldococcus vulcanius (strain ATCC 700851 / DSM 12094 / M7)</name>
    <name type="common">Methanococcus vulcanius</name>
    <dbReference type="NCBI Taxonomy" id="579137"/>
    <lineage>
        <taxon>Archaea</taxon>
        <taxon>Methanobacteriati</taxon>
        <taxon>Methanobacteriota</taxon>
        <taxon>Methanomada group</taxon>
        <taxon>Methanococci</taxon>
        <taxon>Methanococcales</taxon>
        <taxon>Methanocaldococcaceae</taxon>
        <taxon>Methanocaldococcus</taxon>
    </lineage>
</organism>
<gene>
    <name evidence="1" type="ordered locus">Metvu_1365</name>
</gene>
<dbReference type="HOGENOM" id="CLU_3245430_0_0_2"/>
<proteinExistence type="predicted"/>
<reference evidence="1" key="1">
    <citation type="submission" date="2009-10" db="EMBL/GenBank/DDBJ databases">
        <title>Complete sequence of chromosome of Methanocaldococcus vulcanius M7.</title>
        <authorList>
            <consortium name="US DOE Joint Genome Institute"/>
            <person name="Lucas S."/>
            <person name="Copeland A."/>
            <person name="Lapidus A."/>
            <person name="Glavina del Rio T."/>
            <person name="Dalin E."/>
            <person name="Tice H."/>
            <person name="Bruce D."/>
            <person name="Goodwin L."/>
            <person name="Pitluck S."/>
            <person name="Lcollab F.I."/>
            <person name="Brettin T."/>
            <person name="Detter J.C."/>
            <person name="Han C."/>
            <person name="Tapia R."/>
            <person name="Kuske C.R."/>
            <person name="Schmutz J."/>
            <person name="Larimer F."/>
            <person name="Land M."/>
            <person name="Hauser L."/>
            <person name="Kyrpides N."/>
            <person name="Ovchinikova G."/>
            <person name="Sieprawska-Lupa M."/>
            <person name="Whitman W.B."/>
            <person name="Woyke T."/>
        </authorList>
    </citation>
    <scope>NUCLEOTIDE SEQUENCE [LARGE SCALE GENOMIC DNA]</scope>
    <source>
        <strain evidence="1">M7</strain>
    </source>
</reference>
<name>C9RI16_METVM</name>
<dbReference type="AlphaFoldDB" id="C9RI16"/>